<evidence type="ECO:0000313" key="1">
    <source>
        <dbReference type="EMBL" id="CAF4372593.1"/>
    </source>
</evidence>
<dbReference type="AlphaFoldDB" id="A0A820MIF3"/>
<name>A0A820MIF3_9BILA</name>
<dbReference type="EMBL" id="CAJOBD010057763">
    <property type="protein sequence ID" value="CAF4372593.1"/>
    <property type="molecule type" value="Genomic_DNA"/>
</dbReference>
<feature type="non-terminal residue" evidence="1">
    <location>
        <position position="1"/>
    </location>
</feature>
<accession>A0A820MIF3</accession>
<evidence type="ECO:0000313" key="2">
    <source>
        <dbReference type="Proteomes" id="UP000663836"/>
    </source>
</evidence>
<organism evidence="1 2">
    <name type="scientific">Rotaria sordida</name>
    <dbReference type="NCBI Taxonomy" id="392033"/>
    <lineage>
        <taxon>Eukaryota</taxon>
        <taxon>Metazoa</taxon>
        <taxon>Spiralia</taxon>
        <taxon>Gnathifera</taxon>
        <taxon>Rotifera</taxon>
        <taxon>Eurotatoria</taxon>
        <taxon>Bdelloidea</taxon>
        <taxon>Philodinida</taxon>
        <taxon>Philodinidae</taxon>
        <taxon>Rotaria</taxon>
    </lineage>
</organism>
<reference evidence="1" key="1">
    <citation type="submission" date="2021-02" db="EMBL/GenBank/DDBJ databases">
        <authorList>
            <person name="Nowell W R."/>
        </authorList>
    </citation>
    <scope>NUCLEOTIDE SEQUENCE</scope>
</reference>
<sequence>FKPDKNAVLKYSFTGCLPCSIKYILSSLATTSLAILIHLIKCRLISIDDVAPPSVSINALVFNEIISFSDSSTNDRVFHKQSGMSFIGNVSINK</sequence>
<proteinExistence type="predicted"/>
<comment type="caution">
    <text evidence="1">The sequence shown here is derived from an EMBL/GenBank/DDBJ whole genome shotgun (WGS) entry which is preliminary data.</text>
</comment>
<protein>
    <submittedName>
        <fullName evidence="1">Uncharacterized protein</fullName>
    </submittedName>
</protein>
<dbReference type="Proteomes" id="UP000663836">
    <property type="component" value="Unassembled WGS sequence"/>
</dbReference>
<gene>
    <name evidence="1" type="ORF">JBS370_LOCUS42582</name>
</gene>